<evidence type="ECO:0000313" key="3">
    <source>
        <dbReference type="EMBL" id="MFC6890280.1"/>
    </source>
</evidence>
<organism evidence="3 4">
    <name type="scientific">Halorubrum trueperi</name>
    <dbReference type="NCBI Taxonomy" id="2004704"/>
    <lineage>
        <taxon>Archaea</taxon>
        <taxon>Methanobacteriati</taxon>
        <taxon>Methanobacteriota</taxon>
        <taxon>Stenosarchaea group</taxon>
        <taxon>Halobacteria</taxon>
        <taxon>Halobacteriales</taxon>
        <taxon>Haloferacaceae</taxon>
        <taxon>Halorubrum</taxon>
    </lineage>
</organism>
<dbReference type="Gene3D" id="1.10.443.10">
    <property type="entry name" value="Intergrase catalytic core"/>
    <property type="match status" value="1"/>
</dbReference>
<reference evidence="3 4" key="1">
    <citation type="journal article" date="2019" name="Int. J. Syst. Evol. Microbiol.">
        <title>The Global Catalogue of Microorganisms (GCM) 10K type strain sequencing project: providing services to taxonomists for standard genome sequencing and annotation.</title>
        <authorList>
            <consortium name="The Broad Institute Genomics Platform"/>
            <consortium name="The Broad Institute Genome Sequencing Center for Infectious Disease"/>
            <person name="Wu L."/>
            <person name="Ma J."/>
        </authorList>
    </citation>
    <scope>NUCLEOTIDE SEQUENCE [LARGE SCALE GENOMIC DNA]</scope>
    <source>
        <strain evidence="3 4">Y73</strain>
    </source>
</reference>
<keyword evidence="4" id="KW-1185">Reference proteome</keyword>
<evidence type="ECO:0000313" key="4">
    <source>
        <dbReference type="Proteomes" id="UP001596333"/>
    </source>
</evidence>
<protein>
    <submittedName>
        <fullName evidence="3">Tyrosine-type recombinase/integrase</fullName>
    </submittedName>
</protein>
<feature type="domain" description="Tyr recombinase" evidence="2">
    <location>
        <begin position="227"/>
        <end position="419"/>
    </location>
</feature>
<comment type="caution">
    <text evidence="3">The sequence shown here is derived from an EMBL/GenBank/DDBJ whole genome shotgun (WGS) entry which is preliminary data.</text>
</comment>
<gene>
    <name evidence="3" type="ORF">ACFQEY_14875</name>
</gene>
<dbReference type="AlphaFoldDB" id="A0ABD5UP28"/>
<dbReference type="GO" id="GO:0006310">
    <property type="term" value="P:DNA recombination"/>
    <property type="evidence" value="ECO:0007669"/>
    <property type="project" value="UniProtKB-KW"/>
</dbReference>
<dbReference type="RefSeq" id="WP_379770019.1">
    <property type="nucleotide sequence ID" value="NZ_JBHSXI010000021.1"/>
</dbReference>
<name>A0ABD5UP28_9EURY</name>
<sequence length="439" mass="50239">MSDATTPVTNPDWEDVDDVSWTLLDREELVDAYWAVVAPAMKADGLDPDQEKPTHSWLREHGFRPLLYALREYHDMTFGEFWHEALELESEEIGYDWATNHDRTIEALESFLTSRRERKGLADSSIDTLRYRLNRYVAAYCDENDTDDLVTPVARDSDVPAYKAVDACWAAFDRLHDDLDGSQTKRRIHLVVSNWYAHLVRRKWAAVNPADGLDEEYDWSNDTDDDADTPCLATEHVRALYQAADDPEDRLLVLALCAWGLRPNEVARLHTHQFVLDVSDDEVPYIAFEERKNGPGEVSLLYGREVLEEWLAGFADHDDWDGYLFPSPHASSGPISRWTVWNRFTQLADRAGLPDEIDGVSPAPKMGRRYWYDAYSASLDVVLGSLDEIAAEQGSASADVVLQNYLSDTRARTLRREYMREQLATAFEPTDDWHSERGQ</sequence>
<dbReference type="SUPFAM" id="SSF56349">
    <property type="entry name" value="DNA breaking-rejoining enzymes"/>
    <property type="match status" value="1"/>
</dbReference>
<proteinExistence type="predicted"/>
<evidence type="ECO:0000256" key="1">
    <source>
        <dbReference type="ARBA" id="ARBA00023172"/>
    </source>
</evidence>
<dbReference type="InterPro" id="IPR002104">
    <property type="entry name" value="Integrase_catalytic"/>
</dbReference>
<dbReference type="Proteomes" id="UP001596333">
    <property type="component" value="Unassembled WGS sequence"/>
</dbReference>
<keyword evidence="1" id="KW-0233">DNA recombination</keyword>
<dbReference type="PROSITE" id="PS51898">
    <property type="entry name" value="TYR_RECOMBINASE"/>
    <property type="match status" value="1"/>
</dbReference>
<dbReference type="InterPro" id="IPR013762">
    <property type="entry name" value="Integrase-like_cat_sf"/>
</dbReference>
<accession>A0ABD5UP28</accession>
<dbReference type="InterPro" id="IPR011010">
    <property type="entry name" value="DNA_brk_join_enz"/>
</dbReference>
<dbReference type="EMBL" id="JBHSXI010000021">
    <property type="protein sequence ID" value="MFC6890280.1"/>
    <property type="molecule type" value="Genomic_DNA"/>
</dbReference>
<evidence type="ECO:0000259" key="2">
    <source>
        <dbReference type="PROSITE" id="PS51898"/>
    </source>
</evidence>